<dbReference type="Proteomes" id="UP000683511">
    <property type="component" value="Chromosome"/>
</dbReference>
<evidence type="ECO:0000313" key="2">
    <source>
        <dbReference type="Proteomes" id="UP000683511"/>
    </source>
</evidence>
<dbReference type="AlphaFoldDB" id="A0A975T7K8"/>
<dbReference type="PANTHER" id="PTHR12993">
    <property type="entry name" value="N-ACETYLGLUCOSAMINYL-PHOSPHATIDYLINOSITOL DE-N-ACETYLASE-RELATED"/>
    <property type="match status" value="1"/>
</dbReference>
<protein>
    <submittedName>
        <fullName evidence="1">LmbE family protein</fullName>
    </submittedName>
</protein>
<gene>
    <name evidence="1" type="ORF">B6N60_02274</name>
</gene>
<proteinExistence type="predicted"/>
<name>A0A975T7K8_9NOST</name>
<accession>A0A975T7K8</accession>
<dbReference type="RefSeq" id="WP_190605842.1">
    <property type="nucleotide sequence ID" value="NZ_CP021056.1"/>
</dbReference>
<dbReference type="EMBL" id="CP021056">
    <property type="protein sequence ID" value="QXE23584.1"/>
    <property type="molecule type" value="Genomic_DNA"/>
</dbReference>
<dbReference type="InterPro" id="IPR003737">
    <property type="entry name" value="GlcNAc_PI_deacetylase-related"/>
</dbReference>
<dbReference type="GO" id="GO:0016811">
    <property type="term" value="F:hydrolase activity, acting on carbon-nitrogen (but not peptide) bonds, in linear amides"/>
    <property type="evidence" value="ECO:0007669"/>
    <property type="project" value="TreeGrafter"/>
</dbReference>
<sequence>MPSKAILKQIQKLIPIYLLRLLQELHANLVSRWILTWGSTPLTVSEKSVLVFSPHQDDETFGCGGMIAIKREQKIPVTVAFLTDGRGSHGLEIQTQNQIVQVRKQESLKALSILGVEASDIYFLDHPDGSLQTLDSSSRKKIITQIIALLNSCKPGEIYVPHRLDSHQDHEATYELVKEAIAQIGMKVELLEYPIWLFWRAPVFIMLKWQHLTAAYRLAIPSVQEKKQQAIAIYNSQTQVLPHGFIQQFTKPMEIFFKTEF</sequence>
<dbReference type="KEGG" id="rsin:B6N60_02274"/>
<keyword evidence="2" id="KW-1185">Reference proteome</keyword>
<dbReference type="Pfam" id="PF02585">
    <property type="entry name" value="PIG-L"/>
    <property type="match status" value="1"/>
</dbReference>
<dbReference type="PANTHER" id="PTHR12993:SF11">
    <property type="entry name" value="N-ACETYLGLUCOSAMINYL-PHOSPHATIDYLINOSITOL DE-N-ACETYLASE"/>
    <property type="match status" value="1"/>
</dbReference>
<dbReference type="Gene3D" id="3.40.50.10320">
    <property type="entry name" value="LmbE-like"/>
    <property type="match status" value="1"/>
</dbReference>
<evidence type="ECO:0000313" key="1">
    <source>
        <dbReference type="EMBL" id="QXE23584.1"/>
    </source>
</evidence>
<dbReference type="SUPFAM" id="SSF102588">
    <property type="entry name" value="LmbE-like"/>
    <property type="match status" value="1"/>
</dbReference>
<dbReference type="InterPro" id="IPR024078">
    <property type="entry name" value="LmbE-like_dom_sf"/>
</dbReference>
<reference evidence="1" key="1">
    <citation type="submission" date="2017-04" db="EMBL/GenBank/DDBJ databases">
        <title>Genome deletions in a multicellular cyanobacterial endosymbiont for morphological adaptation in marine diatoms.</title>
        <authorList>
            <person name="Wang Y."/>
            <person name="Gao H."/>
            <person name="Li R."/>
            <person name="Xu X."/>
        </authorList>
    </citation>
    <scope>NUCLEOTIDE SEQUENCE</scope>
    <source>
        <strain evidence="1">FACHB 800</strain>
    </source>
</reference>
<organism evidence="1 2">
    <name type="scientific">Richelia sinica FACHB-800</name>
    <dbReference type="NCBI Taxonomy" id="1357546"/>
    <lineage>
        <taxon>Bacteria</taxon>
        <taxon>Bacillati</taxon>
        <taxon>Cyanobacteriota</taxon>
        <taxon>Cyanophyceae</taxon>
        <taxon>Nostocales</taxon>
        <taxon>Nostocaceae</taxon>
        <taxon>Richelia</taxon>
    </lineage>
</organism>